<feature type="transmembrane region" description="Helical" evidence="2">
    <location>
        <begin position="284"/>
        <end position="303"/>
    </location>
</feature>
<dbReference type="InterPro" id="IPR037185">
    <property type="entry name" value="EmrE-like"/>
</dbReference>
<sequence>MAILLGVLSALFFSLTFILNQMMSLSVTSWAWTASLRFLFMFPLFGLVVAFQRNNGFKKIVNAIKSDWKYWMVWSNVGFSLFYIPMCFASTLVPAWMIASSWQITIIAGSVIAPIIEENKDKRKKYKLSVIEILSFLLILLGITLLELHQITLIRDSFLLIVSLLLMVISAFSYPLGNRKILKINKEKYLLNTAERILAMIVCTIPVWIVCSILGYFQSGLPSRQQLSMGFSVAFFSGFIATYLFFYATQRSHENFKQLSTVETTQSLEIVFTIVLGNLFLKEYITGFLAFTGIFFVLIGMIWKSLHSDVGNDIKTIDTTNN</sequence>
<dbReference type="SUPFAM" id="SSF103481">
    <property type="entry name" value="Multidrug resistance efflux transporter EmrE"/>
    <property type="match status" value="1"/>
</dbReference>
<protein>
    <submittedName>
        <fullName evidence="3">Multidrug resistance efflux transporter family protein</fullName>
    </submittedName>
</protein>
<dbReference type="InterPro" id="IPR032713">
    <property type="entry name" value="EmrE"/>
</dbReference>
<feature type="transmembrane region" description="Helical" evidence="2">
    <location>
        <begin position="30"/>
        <end position="51"/>
    </location>
</feature>
<reference evidence="3" key="1">
    <citation type="submission" date="2022-10" db="EMBL/GenBank/DDBJ databases">
        <authorList>
            <person name="Turner M.S."/>
            <person name="Huang W."/>
        </authorList>
    </citation>
    <scope>NUCLEOTIDE SEQUENCE</scope>
    <source>
        <strain evidence="3">3</strain>
    </source>
</reference>
<evidence type="ECO:0000256" key="2">
    <source>
        <dbReference type="SAM" id="Phobius"/>
    </source>
</evidence>
<gene>
    <name evidence="3" type="ORF">OGZ51_12705</name>
</gene>
<dbReference type="AlphaFoldDB" id="A0A9X4NJ19"/>
<name>A0A9X4NJ19_9LACT</name>
<comment type="caution">
    <text evidence="3">The sequence shown here is derived from an EMBL/GenBank/DDBJ whole genome shotgun (WGS) entry which is preliminary data.</text>
</comment>
<organism evidence="3 4">
    <name type="scientific">Lactococcus lactis</name>
    <dbReference type="NCBI Taxonomy" id="1358"/>
    <lineage>
        <taxon>Bacteria</taxon>
        <taxon>Bacillati</taxon>
        <taxon>Bacillota</taxon>
        <taxon>Bacilli</taxon>
        <taxon>Lactobacillales</taxon>
        <taxon>Streptococcaceae</taxon>
        <taxon>Lactococcus</taxon>
    </lineage>
</organism>
<dbReference type="Proteomes" id="UP001152614">
    <property type="component" value="Unassembled WGS sequence"/>
</dbReference>
<proteinExistence type="predicted"/>
<evidence type="ECO:0000313" key="3">
    <source>
        <dbReference type="EMBL" id="MDG4985005.1"/>
    </source>
</evidence>
<dbReference type="EMBL" id="JAOWLY010000017">
    <property type="protein sequence ID" value="MDG4985005.1"/>
    <property type="molecule type" value="Genomic_DNA"/>
</dbReference>
<comment type="subcellular location">
    <subcellularLocation>
        <location evidence="1">Endomembrane system</location>
        <topology evidence="1">Multi-pass membrane protein</topology>
    </subcellularLocation>
</comment>
<reference evidence="3" key="2">
    <citation type="journal article" date="2023" name="Food Microbiol.">
        <title>Evaluation of the fermentation potential of lactic acid bacteria isolated from herbs, fruits and vegetables as starter cultures in nut-based milk alternatives.</title>
        <authorList>
            <person name="Huang W."/>
            <person name="Dong A."/>
            <person name="Pham H.T."/>
            <person name="Zhou C."/>
            <person name="Huo Z."/>
            <person name="Watjen A.P."/>
            <person name="Prakash S."/>
            <person name="Bang-Berthelsen C.H."/>
            <person name="Turner M.S."/>
        </authorList>
    </citation>
    <scope>NUCLEOTIDE SEQUENCE</scope>
    <source>
        <strain evidence="3">3</strain>
    </source>
</reference>
<evidence type="ECO:0000256" key="1">
    <source>
        <dbReference type="ARBA" id="ARBA00004127"/>
    </source>
</evidence>
<accession>A0A9X4NJ19</accession>
<feature type="transmembrane region" description="Helical" evidence="2">
    <location>
        <begin position="99"/>
        <end position="116"/>
    </location>
</feature>
<feature type="transmembrane region" description="Helical" evidence="2">
    <location>
        <begin position="229"/>
        <end position="248"/>
    </location>
</feature>
<dbReference type="RefSeq" id="WP_278229417.1">
    <property type="nucleotide sequence ID" value="NZ_JAOWLY010000017.1"/>
</dbReference>
<feature type="transmembrane region" description="Helical" evidence="2">
    <location>
        <begin position="71"/>
        <end position="93"/>
    </location>
</feature>
<dbReference type="Pfam" id="PF13536">
    <property type="entry name" value="EmrE"/>
    <property type="match status" value="1"/>
</dbReference>
<keyword evidence="2" id="KW-1133">Transmembrane helix</keyword>
<feature type="transmembrane region" description="Helical" evidence="2">
    <location>
        <begin position="197"/>
        <end position="217"/>
    </location>
</feature>
<feature type="transmembrane region" description="Helical" evidence="2">
    <location>
        <begin position="128"/>
        <end position="146"/>
    </location>
</feature>
<evidence type="ECO:0000313" key="4">
    <source>
        <dbReference type="Proteomes" id="UP001152614"/>
    </source>
</evidence>
<keyword evidence="2" id="KW-0812">Transmembrane</keyword>
<feature type="transmembrane region" description="Helical" evidence="2">
    <location>
        <begin position="158"/>
        <end position="176"/>
    </location>
</feature>
<keyword evidence="2" id="KW-0472">Membrane</keyword>